<dbReference type="EMBL" id="BMMZ01000001">
    <property type="protein sequence ID" value="GGL49640.1"/>
    <property type="molecule type" value="Genomic_DNA"/>
</dbReference>
<feature type="compositionally biased region" description="Acidic residues" evidence="1">
    <location>
        <begin position="212"/>
        <end position="238"/>
    </location>
</feature>
<evidence type="ECO:0008006" key="4">
    <source>
        <dbReference type="Google" id="ProtNLM"/>
    </source>
</evidence>
<feature type="region of interest" description="Disordered" evidence="1">
    <location>
        <begin position="212"/>
        <end position="259"/>
    </location>
</feature>
<dbReference type="RefSeq" id="WP_188893544.1">
    <property type="nucleotide sequence ID" value="NZ_BMMZ01000001.1"/>
</dbReference>
<sequence>MDRGVRAELRSLPKDLAEIVAGHLLLAGELIDEDPELAYAHADAARRRAARLPIVREGAAETAYAAGKYDVALSEYRALRRMTGSADYLPVMADCERALGRPQQALRLVREAAGQLMDPASSIELRIIEAGARHDLGQTAEAARLLRAAVGDLGHRATGGGMRLPAARLHYALGDILLDLGDAAGGYREFVAAADLDTDGETDAQERVDALDGLDIDFDDSEDDDQNQDQNDNDGDDHGDDHGDTGEAGERDEEPGRAD</sequence>
<accession>A0A917S126</accession>
<gene>
    <name evidence="2" type="ORF">GCM10011575_04740</name>
</gene>
<dbReference type="SUPFAM" id="SSF48452">
    <property type="entry name" value="TPR-like"/>
    <property type="match status" value="1"/>
</dbReference>
<reference evidence="2" key="2">
    <citation type="submission" date="2020-09" db="EMBL/GenBank/DDBJ databases">
        <authorList>
            <person name="Sun Q."/>
            <person name="Zhou Y."/>
        </authorList>
    </citation>
    <scope>NUCLEOTIDE SEQUENCE</scope>
    <source>
        <strain evidence="2">CGMCC 4.7306</strain>
    </source>
</reference>
<dbReference type="Gene3D" id="1.25.40.10">
    <property type="entry name" value="Tetratricopeptide repeat domain"/>
    <property type="match status" value="1"/>
</dbReference>
<organism evidence="2 3">
    <name type="scientific">Microlunatus endophyticus</name>
    <dbReference type="NCBI Taxonomy" id="1716077"/>
    <lineage>
        <taxon>Bacteria</taxon>
        <taxon>Bacillati</taxon>
        <taxon>Actinomycetota</taxon>
        <taxon>Actinomycetes</taxon>
        <taxon>Propionibacteriales</taxon>
        <taxon>Propionibacteriaceae</taxon>
        <taxon>Microlunatus</taxon>
    </lineage>
</organism>
<dbReference type="AlphaFoldDB" id="A0A917S126"/>
<evidence type="ECO:0000313" key="2">
    <source>
        <dbReference type="EMBL" id="GGL49640.1"/>
    </source>
</evidence>
<keyword evidence="3" id="KW-1185">Reference proteome</keyword>
<dbReference type="InterPro" id="IPR011990">
    <property type="entry name" value="TPR-like_helical_dom_sf"/>
</dbReference>
<feature type="compositionally biased region" description="Basic and acidic residues" evidence="1">
    <location>
        <begin position="239"/>
        <end position="259"/>
    </location>
</feature>
<protein>
    <recommendedName>
        <fullName evidence="4">Tetratricopeptide repeat-containing protein</fullName>
    </recommendedName>
</protein>
<evidence type="ECO:0000313" key="3">
    <source>
        <dbReference type="Proteomes" id="UP000613840"/>
    </source>
</evidence>
<dbReference type="Proteomes" id="UP000613840">
    <property type="component" value="Unassembled WGS sequence"/>
</dbReference>
<comment type="caution">
    <text evidence="2">The sequence shown here is derived from an EMBL/GenBank/DDBJ whole genome shotgun (WGS) entry which is preliminary data.</text>
</comment>
<name>A0A917S126_9ACTN</name>
<reference evidence="2" key="1">
    <citation type="journal article" date="2014" name="Int. J. Syst. Evol. Microbiol.">
        <title>Complete genome sequence of Corynebacterium casei LMG S-19264T (=DSM 44701T), isolated from a smear-ripened cheese.</title>
        <authorList>
            <consortium name="US DOE Joint Genome Institute (JGI-PGF)"/>
            <person name="Walter F."/>
            <person name="Albersmeier A."/>
            <person name="Kalinowski J."/>
            <person name="Ruckert C."/>
        </authorList>
    </citation>
    <scope>NUCLEOTIDE SEQUENCE</scope>
    <source>
        <strain evidence="2">CGMCC 4.7306</strain>
    </source>
</reference>
<proteinExistence type="predicted"/>
<evidence type="ECO:0000256" key="1">
    <source>
        <dbReference type="SAM" id="MobiDB-lite"/>
    </source>
</evidence>